<dbReference type="Proteomes" id="UP000001695">
    <property type="component" value="Chromosome"/>
</dbReference>
<dbReference type="AlphaFoldDB" id="B2ICE1"/>
<reference evidence="1 2" key="2">
    <citation type="journal article" date="2010" name="J. Bacteriol.">
        <title>Complete genome sequence of Beijerinckia indica subsp. indica.</title>
        <authorList>
            <person name="Tamas I."/>
            <person name="Dedysh S.N."/>
            <person name="Liesack W."/>
            <person name="Stott M.B."/>
            <person name="Alam M."/>
            <person name="Murrell J.C."/>
            <person name="Dunfield P.F."/>
        </authorList>
    </citation>
    <scope>NUCLEOTIDE SEQUENCE [LARGE SCALE GENOMIC DNA]</scope>
    <source>
        <strain evidence="2">ATCC 9039 / DSM 1715 / NCIMB 8712</strain>
    </source>
</reference>
<dbReference type="HOGENOM" id="CLU_2393869_0_0_5"/>
<protein>
    <submittedName>
        <fullName evidence="1">Uncharacterized protein</fullName>
    </submittedName>
</protein>
<dbReference type="EMBL" id="CP001016">
    <property type="protein sequence ID" value="ACB96738.1"/>
    <property type="molecule type" value="Genomic_DNA"/>
</dbReference>
<evidence type="ECO:0000313" key="2">
    <source>
        <dbReference type="Proteomes" id="UP000001695"/>
    </source>
</evidence>
<evidence type="ECO:0000313" key="1">
    <source>
        <dbReference type="EMBL" id="ACB96738.1"/>
    </source>
</evidence>
<organism evidence="1 2">
    <name type="scientific">Beijerinckia indica subsp. indica (strain ATCC 9039 / DSM 1715 / NCIMB 8712)</name>
    <dbReference type="NCBI Taxonomy" id="395963"/>
    <lineage>
        <taxon>Bacteria</taxon>
        <taxon>Pseudomonadati</taxon>
        <taxon>Pseudomonadota</taxon>
        <taxon>Alphaproteobacteria</taxon>
        <taxon>Hyphomicrobiales</taxon>
        <taxon>Beijerinckiaceae</taxon>
        <taxon>Beijerinckia</taxon>
    </lineage>
</organism>
<name>B2ICE1_BEII9</name>
<accession>B2ICE1</accession>
<dbReference type="STRING" id="395963.Bind_3178"/>
<reference evidence="2" key="1">
    <citation type="submission" date="2008-03" db="EMBL/GenBank/DDBJ databases">
        <title>Complete sequence of chromosome of Beijerinckia indica subsp. indica ATCC 9039.</title>
        <authorList>
            <consortium name="US DOE Joint Genome Institute"/>
            <person name="Copeland A."/>
            <person name="Lucas S."/>
            <person name="Lapidus A."/>
            <person name="Glavina del Rio T."/>
            <person name="Dalin E."/>
            <person name="Tice H."/>
            <person name="Bruce D."/>
            <person name="Goodwin L."/>
            <person name="Pitluck S."/>
            <person name="LaButti K."/>
            <person name="Schmutz J."/>
            <person name="Larimer F."/>
            <person name="Land M."/>
            <person name="Hauser L."/>
            <person name="Kyrpides N."/>
            <person name="Mikhailova N."/>
            <person name="Dunfield P.F."/>
            <person name="Dedysh S.N."/>
            <person name="Liesack W."/>
            <person name="Saw J.H."/>
            <person name="Alam M."/>
            <person name="Chen Y."/>
            <person name="Murrell J.C."/>
            <person name="Richardson P."/>
        </authorList>
    </citation>
    <scope>NUCLEOTIDE SEQUENCE [LARGE SCALE GENOMIC DNA]</scope>
    <source>
        <strain evidence="2">ATCC 9039 / DSM 1715 / NCIMB 8712</strain>
    </source>
</reference>
<keyword evidence="2" id="KW-1185">Reference proteome</keyword>
<sequence>MTSLTKTSSHMKRVEDFGKDKVMAHAHELMTRLSSLSASVMDGFAQLGSLGQKRTVLPKRAPTAASALRGDWVKLGRDLHRAETRVRKMKRVK</sequence>
<proteinExistence type="predicted"/>
<dbReference type="KEGG" id="bid:Bind_3178"/>
<gene>
    <name evidence="1" type="ordered locus">Bind_3178</name>
</gene>